<proteinExistence type="predicted"/>
<dbReference type="OrthoDB" id="5184232at2"/>
<sequence length="305" mass="33234">MKYVSYLLGGLTAAAAATYSVVYLTRWEWQRALICGVLLLVVEGLLVCALLLSRIGRLERRIADTGERTEEVWRRLRDSGPQEGTRFRWLEPPASDGAHRTYVFVPVLMAAGVLLSGVAWVVQRISAATARPGAERRLAGRLTALAAPPHELLGRAPELEARPAVPRPRVARTLLLTVVVAACGLLLSLLVDTLSDATQTRPGKAAGSAATTLVYRVEVRGTDDERARALAARELWESCRRSTAALNVRAPLTRLDTDVWAGVIRPALSDHDVMRLSGCLTDATAHRTRARVLGESQVEPVRREG</sequence>
<evidence type="ECO:0000313" key="2">
    <source>
        <dbReference type="EMBL" id="ARX81700.1"/>
    </source>
</evidence>
<name>A0A1Z1W5L0_9ACTN</name>
<reference evidence="2 3" key="1">
    <citation type="submission" date="2017-05" db="EMBL/GenBank/DDBJ databases">
        <title>Streptomyces alboflavus Genome sequencing and assembly.</title>
        <authorList>
            <person name="Wang Y."/>
            <person name="Du B."/>
            <person name="Ding Y."/>
            <person name="Liu H."/>
            <person name="Hou Q."/>
            <person name="Liu K."/>
            <person name="Wang C."/>
            <person name="Yao L."/>
        </authorList>
    </citation>
    <scope>NUCLEOTIDE SEQUENCE [LARGE SCALE GENOMIC DNA]</scope>
    <source>
        <strain evidence="2 3">MDJK44</strain>
    </source>
</reference>
<keyword evidence="3" id="KW-1185">Reference proteome</keyword>
<dbReference type="RefSeq" id="WP_087883059.1">
    <property type="nucleotide sequence ID" value="NZ_CP021748.1"/>
</dbReference>
<protein>
    <submittedName>
        <fullName evidence="2">Uncharacterized protein</fullName>
    </submittedName>
</protein>
<dbReference type="KEGG" id="salf:SMD44_01098"/>
<organism evidence="2 3">
    <name type="scientific">Streptomyces alboflavus</name>
    <dbReference type="NCBI Taxonomy" id="67267"/>
    <lineage>
        <taxon>Bacteria</taxon>
        <taxon>Bacillati</taxon>
        <taxon>Actinomycetota</taxon>
        <taxon>Actinomycetes</taxon>
        <taxon>Kitasatosporales</taxon>
        <taxon>Streptomycetaceae</taxon>
        <taxon>Streptomyces</taxon>
    </lineage>
</organism>
<feature type="transmembrane region" description="Helical" evidence="1">
    <location>
        <begin position="32"/>
        <end position="52"/>
    </location>
</feature>
<dbReference type="STRING" id="67267.GCA_000716675_01132"/>
<keyword evidence="1" id="KW-0472">Membrane</keyword>
<dbReference type="EMBL" id="CP021748">
    <property type="protein sequence ID" value="ARX81700.1"/>
    <property type="molecule type" value="Genomic_DNA"/>
</dbReference>
<feature type="transmembrane region" description="Helical" evidence="1">
    <location>
        <begin position="6"/>
        <end position="25"/>
    </location>
</feature>
<dbReference type="eggNOG" id="ENOG50349CW">
    <property type="taxonomic scope" value="Bacteria"/>
</dbReference>
<keyword evidence="1" id="KW-1133">Transmembrane helix</keyword>
<evidence type="ECO:0000313" key="3">
    <source>
        <dbReference type="Proteomes" id="UP000195880"/>
    </source>
</evidence>
<dbReference type="Proteomes" id="UP000195880">
    <property type="component" value="Chromosome"/>
</dbReference>
<accession>A0A1Z1W5L0</accession>
<evidence type="ECO:0000256" key="1">
    <source>
        <dbReference type="SAM" id="Phobius"/>
    </source>
</evidence>
<dbReference type="AlphaFoldDB" id="A0A1Z1W5L0"/>
<gene>
    <name evidence="2" type="ORF">SMD44_01098</name>
</gene>
<keyword evidence="1" id="KW-0812">Transmembrane</keyword>
<feature type="transmembrane region" description="Helical" evidence="1">
    <location>
        <begin position="170"/>
        <end position="191"/>
    </location>
</feature>
<feature type="transmembrane region" description="Helical" evidence="1">
    <location>
        <begin position="102"/>
        <end position="122"/>
    </location>
</feature>